<dbReference type="GO" id="GO:0005987">
    <property type="term" value="P:sucrose catabolic process"/>
    <property type="evidence" value="ECO:0007669"/>
    <property type="project" value="TreeGrafter"/>
</dbReference>
<dbReference type="Gene3D" id="2.115.10.20">
    <property type="entry name" value="Glycosyl hydrolase domain, family 43"/>
    <property type="match status" value="1"/>
</dbReference>
<dbReference type="Pfam" id="PF00251">
    <property type="entry name" value="Glyco_hydro_32N"/>
    <property type="match status" value="1"/>
</dbReference>
<dbReference type="SUPFAM" id="SSF75005">
    <property type="entry name" value="Arabinanase/levansucrase/invertase"/>
    <property type="match status" value="1"/>
</dbReference>
<dbReference type="Pfam" id="PF08244">
    <property type="entry name" value="Glyco_hydro_32C"/>
    <property type="match status" value="1"/>
</dbReference>
<dbReference type="PANTHER" id="PTHR42800:SF3">
    <property type="entry name" value="GLYCOSYL HYDROLASE FAMILY 32 N-TERMINAL DOMAIN-CONTAINING PROTEIN"/>
    <property type="match status" value="1"/>
</dbReference>
<dbReference type="GO" id="GO:0004575">
    <property type="term" value="F:sucrose alpha-glucosidase activity"/>
    <property type="evidence" value="ECO:0007669"/>
    <property type="project" value="TreeGrafter"/>
</dbReference>
<dbReference type="OrthoDB" id="202537at2759"/>
<evidence type="ECO:0000256" key="2">
    <source>
        <dbReference type="ARBA" id="ARBA00022801"/>
    </source>
</evidence>
<organism evidence="7 8">
    <name type="scientific">Phytophthora lilii</name>
    <dbReference type="NCBI Taxonomy" id="2077276"/>
    <lineage>
        <taxon>Eukaryota</taxon>
        <taxon>Sar</taxon>
        <taxon>Stramenopiles</taxon>
        <taxon>Oomycota</taxon>
        <taxon>Peronosporomycetes</taxon>
        <taxon>Peronosporales</taxon>
        <taxon>Peronosporaceae</taxon>
        <taxon>Phytophthora</taxon>
    </lineage>
</organism>
<feature type="domain" description="Glycosyl hydrolase family 32 C-terminal" evidence="6">
    <location>
        <begin position="485"/>
        <end position="659"/>
    </location>
</feature>
<reference evidence="7" key="1">
    <citation type="submission" date="2023-04" db="EMBL/GenBank/DDBJ databases">
        <title>Phytophthora lilii NBRC 32176.</title>
        <authorList>
            <person name="Ichikawa N."/>
            <person name="Sato H."/>
            <person name="Tonouchi N."/>
        </authorList>
    </citation>
    <scope>NUCLEOTIDE SEQUENCE</scope>
    <source>
        <strain evidence="7">NBRC 32176</strain>
    </source>
</reference>
<dbReference type="AlphaFoldDB" id="A0A9W6TE79"/>
<proteinExistence type="inferred from homology"/>
<keyword evidence="2 4" id="KW-0378">Hydrolase</keyword>
<evidence type="ECO:0000259" key="6">
    <source>
        <dbReference type="Pfam" id="PF08244"/>
    </source>
</evidence>
<dbReference type="FunFam" id="2.60.120.560:FF:000011">
    <property type="entry name" value="Glycoside hydrolase"/>
    <property type="match status" value="1"/>
</dbReference>
<feature type="domain" description="Glycosyl hydrolase family 32 N-terminal" evidence="5">
    <location>
        <begin position="102"/>
        <end position="431"/>
    </location>
</feature>
<evidence type="ECO:0000259" key="5">
    <source>
        <dbReference type="Pfam" id="PF00251"/>
    </source>
</evidence>
<evidence type="ECO:0000256" key="1">
    <source>
        <dbReference type="ARBA" id="ARBA00009902"/>
    </source>
</evidence>
<keyword evidence="8" id="KW-1185">Reference proteome</keyword>
<dbReference type="PANTHER" id="PTHR42800">
    <property type="entry name" value="EXOINULINASE INUD (AFU_ORTHOLOGUE AFUA_5G00480)"/>
    <property type="match status" value="1"/>
</dbReference>
<dbReference type="SUPFAM" id="SSF49899">
    <property type="entry name" value="Concanavalin A-like lectins/glucanases"/>
    <property type="match status" value="1"/>
</dbReference>
<dbReference type="InterPro" id="IPR013189">
    <property type="entry name" value="Glyco_hydro_32_C"/>
</dbReference>
<dbReference type="Gene3D" id="2.60.120.560">
    <property type="entry name" value="Exo-inulinase, domain 1"/>
    <property type="match status" value="1"/>
</dbReference>
<keyword evidence="3 4" id="KW-0326">Glycosidase</keyword>
<dbReference type="GO" id="GO:0005737">
    <property type="term" value="C:cytoplasm"/>
    <property type="evidence" value="ECO:0007669"/>
    <property type="project" value="TreeGrafter"/>
</dbReference>
<dbReference type="InterPro" id="IPR013320">
    <property type="entry name" value="ConA-like_dom_sf"/>
</dbReference>
<dbReference type="CDD" id="cd18621">
    <property type="entry name" value="GH32_XdINV-like"/>
    <property type="match status" value="1"/>
</dbReference>
<dbReference type="SMART" id="SM00640">
    <property type="entry name" value="Glyco_32"/>
    <property type="match status" value="1"/>
</dbReference>
<dbReference type="InterPro" id="IPR023296">
    <property type="entry name" value="Glyco_hydro_beta-prop_sf"/>
</dbReference>
<evidence type="ECO:0000256" key="4">
    <source>
        <dbReference type="RuleBase" id="RU362110"/>
    </source>
</evidence>
<accession>A0A9W6TE79</accession>
<name>A0A9W6TE79_9STRA</name>
<gene>
    <name evidence="7" type="ORF">Plil01_000190800</name>
</gene>
<evidence type="ECO:0000256" key="3">
    <source>
        <dbReference type="ARBA" id="ARBA00023295"/>
    </source>
</evidence>
<dbReference type="Proteomes" id="UP001165083">
    <property type="component" value="Unassembled WGS sequence"/>
</dbReference>
<dbReference type="EMBL" id="BSXW01000066">
    <property type="protein sequence ID" value="GMF11174.1"/>
    <property type="molecule type" value="Genomic_DNA"/>
</dbReference>
<evidence type="ECO:0000313" key="8">
    <source>
        <dbReference type="Proteomes" id="UP001165083"/>
    </source>
</evidence>
<dbReference type="InterPro" id="IPR013148">
    <property type="entry name" value="Glyco_hydro_32_N"/>
</dbReference>
<sequence length="675" mass="74905">MAGAVASSTADHEPETPARLNQFDWHTRAHSSIHFAAPKQIPSSKATDLRRLCLPTMKVIPSVLALGAFVTALVFSPEAARADIVEAEPGTDLFDQFRPVYHFQAREKWMNDPCAPYYDEATGLYHMFYQSNPNSTVWGNMTWGHAVSKDQVTWEDYPNALRPFEDKWDNLGVFSGFAMDNAIDGKHTVFYTGVTALPISWRKEYLFGEHVMYATTDDGGKTWQKGSEPLIELPPQGLNVTGWRDPMPFHSKSLDAHFGYDASKGSNYILVAGGIHDVGPRIFLYHAEDYVNWEYKGYLLSQEKNTTFSPYSANWGYNFETTIYREMTDEDGELHNVVLFAAEGDPNRYPMWATGSFSGGGCGVESDPDAGLFTPLMVGVSDRSDWYANSIYTDKDGKNVLIGWITEDNNFTAGQPQGWDGMLSVPREVGITIVRDIYDVDQHLVGKGDWIVSDSKDVSCADGSAKQSKTIKTLGVKPLSDLQLLRNENKLEQVASVSVQGSSQVLNSTGASFELIAEVPEFERGSKVGFEVRRSSAGDEVTTIVYDDAEKKVIIDRSKSSTADCAVFADNDVKPISESVWGYFYLYDLFTGASTADVCEAKREKLSFHVFVDVSSVEVFVNDRFALSARMYPCASQTKSDGIALTASGAATFENVQVWTEPKHAWDETRTVPTF</sequence>
<comment type="caution">
    <text evidence="7">The sequence shown here is derived from an EMBL/GenBank/DDBJ whole genome shotgun (WGS) entry which is preliminary data.</text>
</comment>
<dbReference type="InterPro" id="IPR001362">
    <property type="entry name" value="Glyco_hydro_32"/>
</dbReference>
<dbReference type="FunFam" id="2.115.10.20:FF:000006">
    <property type="entry name" value="Glycoside hydrolase, putative"/>
    <property type="match status" value="1"/>
</dbReference>
<protein>
    <submittedName>
        <fullName evidence="7">Unnamed protein product</fullName>
    </submittedName>
</protein>
<evidence type="ECO:0000313" key="7">
    <source>
        <dbReference type="EMBL" id="GMF11174.1"/>
    </source>
</evidence>
<comment type="similarity">
    <text evidence="1 4">Belongs to the glycosyl hydrolase 32 family.</text>
</comment>